<feature type="transmembrane region" description="Helical" evidence="7">
    <location>
        <begin position="9"/>
        <end position="28"/>
    </location>
</feature>
<protein>
    <submittedName>
        <fullName evidence="9">Putative DMT superfamily transporter inner membrane protein</fullName>
    </submittedName>
</protein>
<evidence type="ECO:0000256" key="1">
    <source>
        <dbReference type="ARBA" id="ARBA00004651"/>
    </source>
</evidence>
<dbReference type="Gene3D" id="1.10.3730.20">
    <property type="match status" value="1"/>
</dbReference>
<feature type="transmembrane region" description="Helical" evidence="7">
    <location>
        <begin position="75"/>
        <end position="96"/>
    </location>
</feature>
<dbReference type="Pfam" id="PF00892">
    <property type="entry name" value="EamA"/>
    <property type="match status" value="2"/>
</dbReference>
<feature type="transmembrane region" description="Helical" evidence="7">
    <location>
        <begin position="281"/>
        <end position="298"/>
    </location>
</feature>
<dbReference type="InterPro" id="IPR037185">
    <property type="entry name" value="EmrE-like"/>
</dbReference>
<feature type="transmembrane region" description="Helical" evidence="7">
    <location>
        <begin position="130"/>
        <end position="149"/>
    </location>
</feature>
<evidence type="ECO:0000313" key="10">
    <source>
        <dbReference type="Proteomes" id="UP000175744"/>
    </source>
</evidence>
<evidence type="ECO:0000256" key="3">
    <source>
        <dbReference type="ARBA" id="ARBA00022475"/>
    </source>
</evidence>
<keyword evidence="5 7" id="KW-1133">Transmembrane helix</keyword>
<dbReference type="PANTHER" id="PTHR32322">
    <property type="entry name" value="INNER MEMBRANE TRANSPORTER"/>
    <property type="match status" value="1"/>
</dbReference>
<dbReference type="OrthoDB" id="37139at2"/>
<dbReference type="SUPFAM" id="SSF103481">
    <property type="entry name" value="Multidrug resistance efflux transporter EmrE"/>
    <property type="match status" value="2"/>
</dbReference>
<gene>
    <name evidence="9" type="ORF">CLOACE_08510</name>
</gene>
<evidence type="ECO:0000256" key="7">
    <source>
        <dbReference type="SAM" id="Phobius"/>
    </source>
</evidence>
<dbReference type="PANTHER" id="PTHR32322:SF18">
    <property type="entry name" value="S-ADENOSYLMETHIONINE_S-ADENOSYLHOMOCYSTEINE TRANSPORTER"/>
    <property type="match status" value="1"/>
</dbReference>
<sequence>MSYKKSNNLIIGCLCAIGCEIFFGLSYIFTKQATDNASVLSLLCWRFLVAFIVMSICTFSGFIRINLKGKKIKPVLLIALFSPVIYYIGETIGISHTTASESGVFLACIPAVSLVASTLILNKKPSGRQVVGILVTLIGVLVTVLAIGATASLSAVGYLFLLIAVGSYALYSVFVEKASDYTGAEITYVMLTAGAIVFSILAIAEACVIGNVNVLMSLPARDSNFLIAILYQGIGCSVLAFFLSNVAIAKIGVNRTSSFIGVATVVSIIAGVILLGERFSIYQIIGAIIIIAGVYISNTNNIDD</sequence>
<evidence type="ECO:0000313" key="9">
    <source>
        <dbReference type="EMBL" id="OFI06696.1"/>
    </source>
</evidence>
<evidence type="ECO:0000259" key="8">
    <source>
        <dbReference type="Pfam" id="PF00892"/>
    </source>
</evidence>
<feature type="domain" description="EamA" evidence="8">
    <location>
        <begin position="11"/>
        <end position="144"/>
    </location>
</feature>
<feature type="transmembrane region" description="Helical" evidence="7">
    <location>
        <begin position="224"/>
        <end position="244"/>
    </location>
</feature>
<feature type="domain" description="EamA" evidence="8">
    <location>
        <begin position="157"/>
        <end position="298"/>
    </location>
</feature>
<evidence type="ECO:0000256" key="6">
    <source>
        <dbReference type="ARBA" id="ARBA00023136"/>
    </source>
</evidence>
<proteinExistence type="inferred from homology"/>
<dbReference type="GO" id="GO:0005886">
    <property type="term" value="C:plasma membrane"/>
    <property type="evidence" value="ECO:0007669"/>
    <property type="project" value="UniProtKB-SubCell"/>
</dbReference>
<dbReference type="AlphaFoldDB" id="A0A1E8F0N1"/>
<dbReference type="EMBL" id="LZFO01000009">
    <property type="protein sequence ID" value="OFI06696.1"/>
    <property type="molecule type" value="Genomic_DNA"/>
</dbReference>
<keyword evidence="3" id="KW-1003">Cell membrane</keyword>
<keyword evidence="6 7" id="KW-0472">Membrane</keyword>
<evidence type="ECO:0000256" key="5">
    <source>
        <dbReference type="ARBA" id="ARBA00022989"/>
    </source>
</evidence>
<reference evidence="9 10" key="1">
    <citation type="submission" date="2016-06" db="EMBL/GenBank/DDBJ databases">
        <title>Genome sequence of Clostridium acetireducens DSM 10703.</title>
        <authorList>
            <person name="Poehlein A."/>
            <person name="Fluechter S."/>
            <person name="Duerre P."/>
            <person name="Daniel R."/>
        </authorList>
    </citation>
    <scope>NUCLEOTIDE SEQUENCE [LARGE SCALE GENOMIC DNA]</scope>
    <source>
        <strain evidence="9 10">DSM 10703</strain>
    </source>
</reference>
<dbReference type="STRING" id="1121290.CLAOCE_08510"/>
<dbReference type="InterPro" id="IPR050638">
    <property type="entry name" value="AA-Vitamin_Transporters"/>
</dbReference>
<dbReference type="Proteomes" id="UP000175744">
    <property type="component" value="Unassembled WGS sequence"/>
</dbReference>
<dbReference type="PATRIC" id="fig|1121290.3.peg.863"/>
<evidence type="ECO:0000256" key="4">
    <source>
        <dbReference type="ARBA" id="ARBA00022692"/>
    </source>
</evidence>
<comment type="caution">
    <text evidence="9">The sequence shown here is derived from an EMBL/GenBank/DDBJ whole genome shotgun (WGS) entry which is preliminary data.</text>
</comment>
<feature type="transmembrane region" description="Helical" evidence="7">
    <location>
        <begin position="155"/>
        <end position="174"/>
    </location>
</feature>
<feature type="transmembrane region" description="Helical" evidence="7">
    <location>
        <begin position="40"/>
        <end position="63"/>
    </location>
</feature>
<keyword evidence="4 7" id="KW-0812">Transmembrane</keyword>
<dbReference type="InterPro" id="IPR000620">
    <property type="entry name" value="EamA_dom"/>
</dbReference>
<keyword evidence="10" id="KW-1185">Reference proteome</keyword>
<accession>A0A1E8F0N1</accession>
<comment type="similarity">
    <text evidence="2">Belongs to the EamA transporter family.</text>
</comment>
<feature type="transmembrane region" description="Helical" evidence="7">
    <location>
        <begin position="186"/>
        <end position="212"/>
    </location>
</feature>
<comment type="subcellular location">
    <subcellularLocation>
        <location evidence="1">Cell membrane</location>
        <topology evidence="1">Multi-pass membrane protein</topology>
    </subcellularLocation>
</comment>
<dbReference type="RefSeq" id="WP_070109803.1">
    <property type="nucleotide sequence ID" value="NZ_LZFO01000009.1"/>
</dbReference>
<feature type="transmembrane region" description="Helical" evidence="7">
    <location>
        <begin position="256"/>
        <end position="275"/>
    </location>
</feature>
<organism evidence="9 10">
    <name type="scientific">Clostridium acetireducens DSM 10703</name>
    <dbReference type="NCBI Taxonomy" id="1121290"/>
    <lineage>
        <taxon>Bacteria</taxon>
        <taxon>Bacillati</taxon>
        <taxon>Bacillota</taxon>
        <taxon>Clostridia</taxon>
        <taxon>Eubacteriales</taxon>
        <taxon>Clostridiaceae</taxon>
        <taxon>Clostridium</taxon>
    </lineage>
</organism>
<feature type="transmembrane region" description="Helical" evidence="7">
    <location>
        <begin position="102"/>
        <end position="121"/>
    </location>
</feature>
<evidence type="ECO:0000256" key="2">
    <source>
        <dbReference type="ARBA" id="ARBA00007362"/>
    </source>
</evidence>
<name>A0A1E8F0N1_9CLOT</name>